<dbReference type="Proteomes" id="UP000287033">
    <property type="component" value="Unassembled WGS sequence"/>
</dbReference>
<dbReference type="SUPFAM" id="SSF48371">
    <property type="entry name" value="ARM repeat"/>
    <property type="match status" value="2"/>
</dbReference>
<accession>A0A401RP72</accession>
<evidence type="ECO:0000259" key="3">
    <source>
        <dbReference type="Pfam" id="PF23210"/>
    </source>
</evidence>
<evidence type="ECO:0000259" key="5">
    <source>
        <dbReference type="Pfam" id="PF23227"/>
    </source>
</evidence>
<dbReference type="Gene3D" id="1.25.10.10">
    <property type="entry name" value="Leucine-rich Repeat Variant"/>
    <property type="match status" value="3"/>
</dbReference>
<evidence type="ECO:0008006" key="8">
    <source>
        <dbReference type="Google" id="ProtNLM"/>
    </source>
</evidence>
<keyword evidence="1" id="KW-0677">Repeat</keyword>
<feature type="domain" description="MROH2B-like N-terminal HEAT-repeats" evidence="4">
    <location>
        <begin position="102"/>
        <end position="315"/>
    </location>
</feature>
<dbReference type="Pfam" id="PF23221">
    <property type="entry name" value="HEAT_MROH2B_1st"/>
    <property type="match status" value="1"/>
</dbReference>
<dbReference type="PANTHER" id="PTHR23120">
    <property type="entry name" value="MAESTRO-RELATED HEAT DOMAIN-CONTAINING"/>
    <property type="match status" value="1"/>
</dbReference>
<dbReference type="InterPro" id="IPR056282">
    <property type="entry name" value="MROH2B-like_N_HEAT"/>
</dbReference>
<dbReference type="InterPro" id="IPR055408">
    <property type="entry name" value="HEAT_MROH2B-like"/>
</dbReference>
<dbReference type="OrthoDB" id="1884734at2759"/>
<dbReference type="OMA" id="EVYIKAM"/>
<evidence type="ECO:0000313" key="6">
    <source>
        <dbReference type="EMBL" id="GCC19981.1"/>
    </source>
</evidence>
<name>A0A401RP72_CHIPU</name>
<dbReference type="Pfam" id="PF23227">
    <property type="entry name" value="HEAT_MROH2B_C"/>
    <property type="match status" value="1"/>
</dbReference>
<dbReference type="InterPro" id="IPR055406">
    <property type="entry name" value="HEAT_Maestro"/>
</dbReference>
<protein>
    <recommendedName>
        <fullName evidence="8">Maestro heat-like repeat-containing protein family member 1</fullName>
    </recommendedName>
</protein>
<comment type="caution">
    <text evidence="6">The sequence shown here is derived from an EMBL/GenBank/DDBJ whole genome shotgun (WGS) entry which is preliminary data.</text>
</comment>
<evidence type="ECO:0000313" key="7">
    <source>
        <dbReference type="Proteomes" id="UP000287033"/>
    </source>
</evidence>
<organism evidence="6 7">
    <name type="scientific">Chiloscyllium punctatum</name>
    <name type="common">Brownbanded bambooshark</name>
    <name type="synonym">Hemiscyllium punctatum</name>
    <dbReference type="NCBI Taxonomy" id="137246"/>
    <lineage>
        <taxon>Eukaryota</taxon>
        <taxon>Metazoa</taxon>
        <taxon>Chordata</taxon>
        <taxon>Craniata</taxon>
        <taxon>Vertebrata</taxon>
        <taxon>Chondrichthyes</taxon>
        <taxon>Elasmobranchii</taxon>
        <taxon>Galeomorphii</taxon>
        <taxon>Galeoidea</taxon>
        <taxon>Orectolobiformes</taxon>
        <taxon>Hemiscylliidae</taxon>
        <taxon>Chiloscyllium</taxon>
    </lineage>
</organism>
<dbReference type="InterPro" id="IPR048465">
    <property type="entry name" value="Maestro-like_HEAT"/>
</dbReference>
<evidence type="ECO:0000259" key="4">
    <source>
        <dbReference type="Pfam" id="PF23221"/>
    </source>
</evidence>
<dbReference type="InterPro" id="IPR045206">
    <property type="entry name" value="Maestro_heat-like_prot"/>
</dbReference>
<dbReference type="Pfam" id="PF21047">
    <property type="entry name" value="HEAT_Maestro"/>
    <property type="match status" value="1"/>
</dbReference>
<dbReference type="PANTHER" id="PTHR23120:SF0">
    <property type="entry name" value="MAESTRO HEAT-LIKE REPEAT FAMILY MEMBER 1"/>
    <property type="match status" value="1"/>
</dbReference>
<dbReference type="Pfam" id="PF23210">
    <property type="entry name" value="HEAT_Maestro_2"/>
    <property type="match status" value="1"/>
</dbReference>
<evidence type="ECO:0000256" key="1">
    <source>
        <dbReference type="ARBA" id="ARBA00022737"/>
    </source>
</evidence>
<evidence type="ECO:0000259" key="2">
    <source>
        <dbReference type="Pfam" id="PF21047"/>
    </source>
</evidence>
<feature type="domain" description="Maestro-like HEAT-repeats" evidence="2">
    <location>
        <begin position="1004"/>
        <end position="1231"/>
    </location>
</feature>
<keyword evidence="7" id="KW-1185">Reference proteome</keyword>
<proteinExistence type="predicted"/>
<dbReference type="EMBL" id="BEZZ01003545">
    <property type="protein sequence ID" value="GCC19981.1"/>
    <property type="molecule type" value="Genomic_DNA"/>
</dbReference>
<feature type="domain" description="Maestro/Maestro-like HEAT-repeats" evidence="5">
    <location>
        <begin position="1436"/>
        <end position="1706"/>
    </location>
</feature>
<reference evidence="6 7" key="1">
    <citation type="journal article" date="2018" name="Nat. Ecol. Evol.">
        <title>Shark genomes provide insights into elasmobranch evolution and the origin of vertebrates.</title>
        <authorList>
            <person name="Hara Y"/>
            <person name="Yamaguchi K"/>
            <person name="Onimaru K"/>
            <person name="Kadota M"/>
            <person name="Koyanagi M"/>
            <person name="Keeley SD"/>
            <person name="Tatsumi K"/>
            <person name="Tanaka K"/>
            <person name="Motone F"/>
            <person name="Kageyama Y"/>
            <person name="Nozu R"/>
            <person name="Adachi N"/>
            <person name="Nishimura O"/>
            <person name="Nakagawa R"/>
            <person name="Tanegashima C"/>
            <person name="Kiyatake I"/>
            <person name="Matsumoto R"/>
            <person name="Murakumo K"/>
            <person name="Nishida K"/>
            <person name="Terakita A"/>
            <person name="Kuratani S"/>
            <person name="Sato K"/>
            <person name="Hyodo S Kuraku.S."/>
        </authorList>
    </citation>
    <scope>NUCLEOTIDE SEQUENCE [LARGE SCALE GENOMIC DNA]</scope>
</reference>
<sequence length="1712" mass="190933">MASQWAVLAGGPGNVVLREGARSLSLWCEPTQFSTKTPSPSAISTSVHFLAAGSHPLPCLGAPGRKGATRRPCDLCPLCGSFQLGQEFANPTRVLMPSFPKDDNRQVLGACFDFLLKHSQLVQGHRTAILQCMERVVRDNIGQLGLPLAKKIINLASEEMIKSSETAVGWKEAASNLLVALGSRFTEEILEDILQKLQPGVVPQFFVVQTLANLAVANVHGIVPYLTTTLQTMLPMFHMVKQDNMKLAFTSAMALFSKSILEYLVTADQASRPVLSRETFAPDIYTAYKVLFGTWLRNKDVKLRSAIVVALGHMVHLLPPERMDEELPRLLVGIMGLYKKRCEPCHVTQCLRNILEAAIEVTSHVPETQMDSLLPQLHHQACMPVDGQDPLSARNQQEVLQCFTILSHVSIDAVVKFLLQKLSSNNEKVRVGTLMVLNHVVSSGYKALESKKALIVSGMKQSLQDSDNKVKKVTAQVISSMGEHGYLQLEGGAILVDFLVQQCALIPDEGLGHHHRAPDADEVRDEDLCELCEGILGFLVSLDRMEDVLWPFLLEFVTPVQYTHALAVVCRCLEQVGNRKRRQSLQYVLLNYNERLGLPKPHTLLARLLAVSALPYAGQGRGLAALSLLQVLSPNVHAEVVKLWDEELPQLIQFLAEHREETLPQKLWEDKLFFFLSRTLETITDEKWTWELSEEMTRHIHNYHSYPREKAFLYKCVGIVLGQTSNKDVINNELQEMLLSVQHNEALEREGLATGIGFCAMTHLDDTLAKLDDFVKMDIVKKTASFFNILKEKLDGDMERVKSTLILCYGYVALYAPEGLILQRVEMHILDHILSLSNTKVLGIKVETKDLMIKLTLIKAVTLIAKAVYANRGKHLFKFSRREEVLSHMQDLITSESKAHLKSRVRQAAINACTHLIRLEPRLNEVESSDLIRTCLEAVFSFPPLDGDKRKDTRKLKEREVLHTETVAALHELLKEFLSQNLTSEGLEFIFKHVQEWMVSTKDHERERAVEAMLALLAFYRDRFKSVNVSTFHNLGVLVGRFVPRCADPVLAIRYMAMDALYNLLYIQVRYEGCVVNQPDNLVDHLGDIKEQLQNPDSHVLFQICYDIAKVISNKLPHDQLHPLLFALFEGLSDYHATCSSATSVVMNTLVRRHGASLKDHIPEILGHLQVGMPTIALEQVRFSVIHFISILTSQCLPGVLSYLLFRPLPYDKYTSAIWQSLAREVQLATTTMDYLLGKINDYLSHEDRREGVAKRPPSTGTSETVAVIYALNEMVSNPESTEAVVNLYPKLLGTLLLYLSFIVNERMSELQGKGVSKKKRLSLQLQNTPNLNIWDSSLEALKLMLSRGKTEEVAAAMEDEGGWELLRSPEDHQRGVAMLARASAKHGAAYLPDTVRFLAPILHNLHEHQRVAVATFFGELLASPSAQEPAVTELLVGSLLRGLDDVSPTVHWLSIRGLGNLAAGCPQRVPRYAERLLAAMVGGLDEKTELNHLIVLEAMAGLGKVLARLDSAQVRPILPGIISTVQPFFENESDQLRAAAFAVFGSLARFGEGQPEPAFLEHVHASLVSLVLHLNDSSGEVVRACKAVLQVVGPHLCSQGPGSLFRGELLEQANVRYWEFIAELSKVIVGEFPDKIGLYLNASMSFFKSMLPEVRGNAVVLAGFILQNLPREYVEASTDDNVCVAIIMMLHDVSPCVRVKAARVLGLHRGF</sequence>
<dbReference type="GO" id="GO:0005737">
    <property type="term" value="C:cytoplasm"/>
    <property type="evidence" value="ECO:0007669"/>
    <property type="project" value="TreeGrafter"/>
</dbReference>
<dbReference type="InterPro" id="IPR011989">
    <property type="entry name" value="ARM-like"/>
</dbReference>
<dbReference type="InterPro" id="IPR016024">
    <property type="entry name" value="ARM-type_fold"/>
</dbReference>
<feature type="domain" description="MROH2B-like HEAT-repeats" evidence="3">
    <location>
        <begin position="318"/>
        <end position="979"/>
    </location>
</feature>
<gene>
    <name evidence="6" type="ORF">chiPu_0021229</name>
</gene>